<name>A0A286NVR8_9BACT</name>
<evidence type="ECO:0000313" key="5">
    <source>
        <dbReference type="Proteomes" id="UP000217343"/>
    </source>
</evidence>
<keyword evidence="5" id="KW-1185">Reference proteome</keyword>
<dbReference type="PANTHER" id="PTHR46344:SF27">
    <property type="entry name" value="KELCH REPEAT SUPERFAMILY PROTEIN"/>
    <property type="match status" value="1"/>
</dbReference>
<protein>
    <submittedName>
        <fullName evidence="4">Galactose oxidase</fullName>
    </submittedName>
</protein>
<dbReference type="KEGG" id="mmas:MYMAC_006921"/>
<dbReference type="OrthoDB" id="9814105at2"/>
<keyword evidence="1" id="KW-0880">Kelch repeat</keyword>
<sequence>MQRLSASCVTVIFFVFTFACSAGPRAEDGGAGAVGQGLSLSTPRKLLPFVVLEGGRVLASGGHDGNRTLRNCEVFEPQTGRWQETGAMRTRRRNHAAVRLADGRVLVTGGSNGVAMGALAEAEVYSPATGTWTEVRPMAERRNDPAAVLLPDGRVLVAGGTDVDQRPLRSAELFNPETETWSAASASGFPRGGARTAVVLANGKALFVSGLQAELYDPATGLWEKAGPVGGAAGTHRLAHSVTLLPDGRVLVVGGTTARAAATAEVYSPETGAWTLVGAPQVPREHHATVVLPDGSVLMMGGEHYTTGALASVERFDLKTDTWSSAPALEEPREKLGALALGDGAVLVMGGGNEAMGMLSESERYVPGACDVAPCAARGASGSEPVVELSAAGRGE</sequence>
<evidence type="ECO:0000256" key="2">
    <source>
        <dbReference type="ARBA" id="ARBA00022737"/>
    </source>
</evidence>
<feature type="chain" id="PRO_5013398341" evidence="3">
    <location>
        <begin position="22"/>
        <end position="396"/>
    </location>
</feature>
<dbReference type="InterPro" id="IPR006652">
    <property type="entry name" value="Kelch_1"/>
</dbReference>
<evidence type="ECO:0000256" key="1">
    <source>
        <dbReference type="ARBA" id="ARBA00022441"/>
    </source>
</evidence>
<reference evidence="4 5" key="1">
    <citation type="submission" date="2017-06" db="EMBL/GenBank/DDBJ databases">
        <title>Sequencing and comparative analysis of myxobacterial genomes.</title>
        <authorList>
            <person name="Rupp O."/>
            <person name="Goesmann A."/>
            <person name="Sogaard-Andersen L."/>
        </authorList>
    </citation>
    <scope>NUCLEOTIDE SEQUENCE [LARGE SCALE GENOMIC DNA]</scope>
    <source>
        <strain evidence="4 5">DSM 14697</strain>
    </source>
</reference>
<dbReference type="AlphaFoldDB" id="A0A286NVR8"/>
<dbReference type="RefSeq" id="WP_095961215.1">
    <property type="nucleotide sequence ID" value="NZ_CP022203.1"/>
</dbReference>
<dbReference type="EMBL" id="CP022203">
    <property type="protein sequence ID" value="ATB51263.1"/>
    <property type="molecule type" value="Genomic_DNA"/>
</dbReference>
<dbReference type="Pfam" id="PF01344">
    <property type="entry name" value="Kelch_1"/>
    <property type="match status" value="5"/>
</dbReference>
<dbReference type="InterPro" id="IPR037293">
    <property type="entry name" value="Gal_Oxidase_central_sf"/>
</dbReference>
<gene>
    <name evidence="4" type="ORF">MYMAC_006921</name>
</gene>
<dbReference type="PANTHER" id="PTHR46344">
    <property type="entry name" value="OS02G0202900 PROTEIN"/>
    <property type="match status" value="1"/>
</dbReference>
<evidence type="ECO:0000313" key="4">
    <source>
        <dbReference type="EMBL" id="ATB51263.1"/>
    </source>
</evidence>
<dbReference type="SUPFAM" id="SSF50965">
    <property type="entry name" value="Galactose oxidase, central domain"/>
    <property type="match status" value="1"/>
</dbReference>
<feature type="signal peptide" evidence="3">
    <location>
        <begin position="1"/>
        <end position="21"/>
    </location>
</feature>
<organism evidence="4 5">
    <name type="scientific">Corallococcus macrosporus DSM 14697</name>
    <dbReference type="NCBI Taxonomy" id="1189310"/>
    <lineage>
        <taxon>Bacteria</taxon>
        <taxon>Pseudomonadati</taxon>
        <taxon>Myxococcota</taxon>
        <taxon>Myxococcia</taxon>
        <taxon>Myxococcales</taxon>
        <taxon>Cystobacterineae</taxon>
        <taxon>Myxococcaceae</taxon>
        <taxon>Corallococcus</taxon>
    </lineage>
</organism>
<dbReference type="PROSITE" id="PS51257">
    <property type="entry name" value="PROKAR_LIPOPROTEIN"/>
    <property type="match status" value="1"/>
</dbReference>
<dbReference type="Gene3D" id="2.130.10.80">
    <property type="entry name" value="Galactose oxidase/kelch, beta-propeller"/>
    <property type="match status" value="4"/>
</dbReference>
<accession>A0A286NVR8</accession>
<keyword evidence="3" id="KW-0732">Signal</keyword>
<evidence type="ECO:0000256" key="3">
    <source>
        <dbReference type="SAM" id="SignalP"/>
    </source>
</evidence>
<dbReference type="Proteomes" id="UP000217343">
    <property type="component" value="Chromosome"/>
</dbReference>
<dbReference type="InterPro" id="IPR011043">
    <property type="entry name" value="Gal_Oxase/kelch_b-propeller"/>
</dbReference>
<dbReference type="SMART" id="SM00612">
    <property type="entry name" value="Kelch"/>
    <property type="match status" value="5"/>
</dbReference>
<keyword evidence="2" id="KW-0677">Repeat</keyword>
<proteinExistence type="predicted"/>